<evidence type="ECO:0000313" key="1">
    <source>
        <dbReference type="EMBL" id="KKN76737.1"/>
    </source>
</evidence>
<dbReference type="AlphaFoldDB" id="A0A0F9TP49"/>
<proteinExistence type="predicted"/>
<organism evidence="1">
    <name type="scientific">marine sediment metagenome</name>
    <dbReference type="NCBI Taxonomy" id="412755"/>
    <lineage>
        <taxon>unclassified sequences</taxon>
        <taxon>metagenomes</taxon>
        <taxon>ecological metagenomes</taxon>
    </lineage>
</organism>
<reference evidence="1" key="1">
    <citation type="journal article" date="2015" name="Nature">
        <title>Complex archaea that bridge the gap between prokaryotes and eukaryotes.</title>
        <authorList>
            <person name="Spang A."/>
            <person name="Saw J.H."/>
            <person name="Jorgensen S.L."/>
            <person name="Zaremba-Niedzwiedzka K."/>
            <person name="Martijn J."/>
            <person name="Lind A.E."/>
            <person name="van Eijk R."/>
            <person name="Schleper C."/>
            <person name="Guy L."/>
            <person name="Ettema T.J."/>
        </authorList>
    </citation>
    <scope>NUCLEOTIDE SEQUENCE</scope>
</reference>
<name>A0A0F9TP49_9ZZZZ</name>
<accession>A0A0F9TP49</accession>
<dbReference type="EMBL" id="LAZR01000290">
    <property type="protein sequence ID" value="KKN76737.1"/>
    <property type="molecule type" value="Genomic_DNA"/>
</dbReference>
<comment type="caution">
    <text evidence="1">The sequence shown here is derived from an EMBL/GenBank/DDBJ whole genome shotgun (WGS) entry which is preliminary data.</text>
</comment>
<gene>
    <name evidence="1" type="ORF">LCGC14_0367080</name>
</gene>
<sequence length="689" mass="71210">MGYTEVFGGELIFPSQTSYLAITTSVDVPLQWPIEQQIAGIDVVADFMDITANAGGVNIILPDARQSATGQKVLFNNVGGVNSYFVQDNDLNTLQTIPIGTQWVFTLTDNTTQAGTWINFQMGSSISVSGAGALTGAGIKAIAATLNQMIESDVEAATPFTVVDADRAKCLIYTTGTGTCNLPSPAAVGDDWFFMLRNSGTGTLNIVPPSGVIDDAASINLDPNDSCFIFTDGTDFFTVGLSTGSVIAFDFVSIAIAGSGDFTLSGANLNRIAYRFTGLLTGDRKIVVPGTTQQYWVDNQTTGAFALTVGTSAQVGEPEITQGLSAIFYCDGVDVVDAVSAVILSVPVTIAQGGTSATTVGGAQTALQVPPTSRDMIAGAAMSGGGDLSADRTFNYAGGLDDQSDVTLTAPATGSVLFKSGADWIDTPAVTIDPTDSVDLQFNGAVAFRTGLTGIDVVGDGPNTASIQLLDNVFGLIGQIDLTAGQMLIENQVDSSDIRIQGRDAGSNVSGFFLLDPDVNVQIFHPAEGAVGTVVARTLASSAGGLEANNTLTGGGFERVLTTSDVSATFGTFISALTALSGNVDTLITQAHSLGGIPDILMLVLENTTGEHGYSIGDQVIMNPTEQEFDEGASVAQNYNLLAADATNIFSVMGSEVAFGVSIPDKSTPGQPATATVGSWSFLVKAIRF</sequence>
<protein>
    <submittedName>
        <fullName evidence="1">Uncharacterized protein</fullName>
    </submittedName>
</protein>